<name>A0ABY3U4B6_9MYCO</name>
<evidence type="ECO:0000259" key="1">
    <source>
        <dbReference type="Pfam" id="PF13577"/>
    </source>
</evidence>
<proteinExistence type="predicted"/>
<gene>
    <name evidence="2" type="ORF">MIU77_05310</name>
</gene>
<evidence type="ECO:0000313" key="3">
    <source>
        <dbReference type="Proteomes" id="UP001055200"/>
    </source>
</evidence>
<reference evidence="2" key="1">
    <citation type="submission" date="2022-08" db="EMBL/GenBank/DDBJ databases">
        <title>Complete genome sequence of 14 non-tuberculosis mycobacteria type-strains.</title>
        <authorList>
            <person name="Igarashi Y."/>
            <person name="Osugi A."/>
            <person name="Mitarai S."/>
        </authorList>
    </citation>
    <scope>NUCLEOTIDE SEQUENCE</scope>
    <source>
        <strain evidence="2">DSM 45575</strain>
    </source>
</reference>
<accession>A0ABY3U4B6</accession>
<keyword evidence="3" id="KW-1185">Reference proteome</keyword>
<dbReference type="Gene3D" id="3.10.450.50">
    <property type="match status" value="1"/>
</dbReference>
<dbReference type="Proteomes" id="UP001055200">
    <property type="component" value="Chromosome"/>
</dbReference>
<dbReference type="RefSeq" id="WP_240171977.1">
    <property type="nucleotide sequence ID" value="NZ_CP092365.1"/>
</dbReference>
<feature type="domain" description="SnoaL-like" evidence="1">
    <location>
        <begin position="7"/>
        <end position="127"/>
    </location>
</feature>
<dbReference type="Pfam" id="PF13577">
    <property type="entry name" value="SnoaL_4"/>
    <property type="match status" value="1"/>
</dbReference>
<dbReference type="EMBL" id="CP092365">
    <property type="protein sequence ID" value="ULN53728.1"/>
    <property type="molecule type" value="Genomic_DNA"/>
</dbReference>
<dbReference type="InterPro" id="IPR032710">
    <property type="entry name" value="NTF2-like_dom_sf"/>
</dbReference>
<organism evidence="2 3">
    <name type="scientific">Mycolicibacillus parakoreensis</name>
    <dbReference type="NCBI Taxonomy" id="1069221"/>
    <lineage>
        <taxon>Bacteria</taxon>
        <taxon>Bacillati</taxon>
        <taxon>Actinomycetota</taxon>
        <taxon>Actinomycetes</taxon>
        <taxon>Mycobacteriales</taxon>
        <taxon>Mycobacteriaceae</taxon>
        <taxon>Mycolicibacillus</taxon>
    </lineage>
</organism>
<dbReference type="SUPFAM" id="SSF54427">
    <property type="entry name" value="NTF2-like"/>
    <property type="match status" value="1"/>
</dbReference>
<protein>
    <submittedName>
        <fullName evidence="2">Nuclear transport factor 2 family protein</fullName>
    </submittedName>
</protein>
<evidence type="ECO:0000313" key="2">
    <source>
        <dbReference type="EMBL" id="ULN53728.1"/>
    </source>
</evidence>
<sequence length="163" mass="18423">MDDATTLVEIEAIKQLKARYCRLLDTKQWASWREIFTDDFLSDTSQAGGKVISGADAFVAFTRRSLRSQPTVHQVHAGEIALTSPTTAQGVWALEDVVRFGPGVNLRGYGHYTETYENVDGDWRIKTSTLTRLRVDIFNGVFAVYLSPWLRAVLTRLARRVTR</sequence>
<dbReference type="InterPro" id="IPR037401">
    <property type="entry name" value="SnoaL-like"/>
</dbReference>